<dbReference type="EMBL" id="CP061800">
    <property type="protein sequence ID" value="QTA91280.1"/>
    <property type="molecule type" value="Genomic_DNA"/>
</dbReference>
<organism evidence="1 2">
    <name type="scientific">Desulfonema magnum</name>
    <dbReference type="NCBI Taxonomy" id="45655"/>
    <lineage>
        <taxon>Bacteria</taxon>
        <taxon>Pseudomonadati</taxon>
        <taxon>Thermodesulfobacteriota</taxon>
        <taxon>Desulfobacteria</taxon>
        <taxon>Desulfobacterales</taxon>
        <taxon>Desulfococcaceae</taxon>
        <taxon>Desulfonema</taxon>
    </lineage>
</organism>
<dbReference type="KEGG" id="dmm:dnm_073440"/>
<dbReference type="Proteomes" id="UP000663722">
    <property type="component" value="Chromosome"/>
</dbReference>
<proteinExistence type="predicted"/>
<gene>
    <name evidence="1" type="ORF">dnm_073440</name>
</gene>
<evidence type="ECO:0000313" key="1">
    <source>
        <dbReference type="EMBL" id="QTA91280.1"/>
    </source>
</evidence>
<dbReference type="AlphaFoldDB" id="A0A975BTB8"/>
<evidence type="ECO:0000313" key="2">
    <source>
        <dbReference type="Proteomes" id="UP000663722"/>
    </source>
</evidence>
<name>A0A975BTB8_9BACT</name>
<protein>
    <submittedName>
        <fullName evidence="1">Uncharacterized protein</fullName>
    </submittedName>
</protein>
<sequence length="42" mass="5249">MKYYSVRLLRTELFPELIEILRKKLLRFFEKSRDPIFQSEKS</sequence>
<keyword evidence="2" id="KW-1185">Reference proteome</keyword>
<accession>A0A975BTB8</accession>
<reference evidence="1" key="1">
    <citation type="journal article" date="2021" name="Microb. Physiol.">
        <title>Proteogenomic Insights into the Physiology of Marine, Sulfate-Reducing, Filamentous Desulfonema limicola and Desulfonema magnum.</title>
        <authorList>
            <person name="Schnaars V."/>
            <person name="Wohlbrand L."/>
            <person name="Scheve S."/>
            <person name="Hinrichs C."/>
            <person name="Reinhardt R."/>
            <person name="Rabus R."/>
        </authorList>
    </citation>
    <scope>NUCLEOTIDE SEQUENCE</scope>
    <source>
        <strain evidence="1">4be13</strain>
    </source>
</reference>